<evidence type="ECO:0000256" key="5">
    <source>
        <dbReference type="ARBA" id="ARBA00023163"/>
    </source>
</evidence>
<organism evidence="7 8">
    <name type="scientific">Cladophialophora immunda</name>
    <dbReference type="NCBI Taxonomy" id="569365"/>
    <lineage>
        <taxon>Eukaryota</taxon>
        <taxon>Fungi</taxon>
        <taxon>Dikarya</taxon>
        <taxon>Ascomycota</taxon>
        <taxon>Pezizomycotina</taxon>
        <taxon>Eurotiomycetes</taxon>
        <taxon>Chaetothyriomycetidae</taxon>
        <taxon>Chaetothyriales</taxon>
        <taxon>Herpotrichiellaceae</taxon>
        <taxon>Cladophialophora</taxon>
    </lineage>
</organism>
<dbReference type="GeneID" id="27341081"/>
<gene>
    <name evidence="7" type="ORF">PV07_01887</name>
</gene>
<accession>A0A0D2CVN9</accession>
<evidence type="ECO:0000313" key="7">
    <source>
        <dbReference type="EMBL" id="KIW35173.1"/>
    </source>
</evidence>
<dbReference type="AlphaFoldDB" id="A0A0D2CVN9"/>
<evidence type="ECO:0000256" key="4">
    <source>
        <dbReference type="ARBA" id="ARBA00023125"/>
    </source>
</evidence>
<keyword evidence="8" id="KW-1185">Reference proteome</keyword>
<reference evidence="7 8" key="1">
    <citation type="submission" date="2015-01" db="EMBL/GenBank/DDBJ databases">
        <title>The Genome Sequence of Cladophialophora immunda CBS83496.</title>
        <authorList>
            <consortium name="The Broad Institute Genomics Platform"/>
            <person name="Cuomo C."/>
            <person name="de Hoog S."/>
            <person name="Gorbushina A."/>
            <person name="Stielow B."/>
            <person name="Teixiera M."/>
            <person name="Abouelleil A."/>
            <person name="Chapman S.B."/>
            <person name="Priest M."/>
            <person name="Young S.K."/>
            <person name="Wortman J."/>
            <person name="Nusbaum C."/>
            <person name="Birren B."/>
        </authorList>
    </citation>
    <scope>NUCLEOTIDE SEQUENCE [LARGE SCALE GENOMIC DNA]</scope>
    <source>
        <strain evidence="7 8">CBS 83496</strain>
    </source>
</reference>
<protein>
    <submittedName>
        <fullName evidence="7">Uncharacterized protein</fullName>
    </submittedName>
</protein>
<dbReference type="OrthoDB" id="2593732at2759"/>
<dbReference type="PANTHER" id="PTHR36206">
    <property type="entry name" value="ASPERCRYPTIN BIOSYNTHESIS CLUSTER-SPECIFIC TRANSCRIPTION REGULATOR ATNN-RELATED"/>
    <property type="match status" value="1"/>
</dbReference>
<keyword evidence="1" id="KW-0479">Metal-binding</keyword>
<keyword evidence="5" id="KW-0804">Transcription</keyword>
<dbReference type="PANTHER" id="PTHR36206:SF12">
    <property type="entry name" value="ASPERCRYPTIN BIOSYNTHESIS CLUSTER-SPECIFIC TRANSCRIPTION REGULATOR ATNN-RELATED"/>
    <property type="match status" value="1"/>
</dbReference>
<dbReference type="VEuPathDB" id="FungiDB:PV07_01887"/>
<evidence type="ECO:0000256" key="3">
    <source>
        <dbReference type="ARBA" id="ARBA00023015"/>
    </source>
</evidence>
<evidence type="ECO:0000256" key="2">
    <source>
        <dbReference type="ARBA" id="ARBA00022833"/>
    </source>
</evidence>
<name>A0A0D2CVN9_9EURO</name>
<dbReference type="GO" id="GO:0046872">
    <property type="term" value="F:metal ion binding"/>
    <property type="evidence" value="ECO:0007669"/>
    <property type="project" value="UniProtKB-KW"/>
</dbReference>
<dbReference type="GO" id="GO:0003677">
    <property type="term" value="F:DNA binding"/>
    <property type="evidence" value="ECO:0007669"/>
    <property type="project" value="UniProtKB-KW"/>
</dbReference>
<proteinExistence type="predicted"/>
<evidence type="ECO:0000313" key="8">
    <source>
        <dbReference type="Proteomes" id="UP000054466"/>
    </source>
</evidence>
<keyword evidence="3" id="KW-0805">Transcription regulation</keyword>
<evidence type="ECO:0000256" key="6">
    <source>
        <dbReference type="ARBA" id="ARBA00023242"/>
    </source>
</evidence>
<sequence length="281" mass="31239">MFGYTLPKPSPNRSPLSSSGQLPAFTSIEGARDCLHKILEFVQGLRLQVFQVHSSSSPEYISAQNPLLEREQQAALLLVESWRRNLEHFITQPAMSADQHSQALLILRAQYLITKIGACASLDPSKTNHEEHLGDFKGITVAAEEGLTKFPLEEEAMSFSFEMSFLAPLYLTALKCRDSTVRRKALELMRLTGAKEGLWLRAELICVAARAMELEEGLAVFGSEGNPSGTTDRGPVLFFDVLAGLNYRKDGKTFVDVVYLTYDATSAQHWHTMQETLLVGE</sequence>
<dbReference type="RefSeq" id="XP_016255389.1">
    <property type="nucleotide sequence ID" value="XM_016388461.1"/>
</dbReference>
<dbReference type="HOGENOM" id="CLU_990461_0_0_1"/>
<evidence type="ECO:0000256" key="1">
    <source>
        <dbReference type="ARBA" id="ARBA00022723"/>
    </source>
</evidence>
<keyword evidence="6" id="KW-0539">Nucleus</keyword>
<dbReference type="InterPro" id="IPR052360">
    <property type="entry name" value="Transcr_Regulatory_Proteins"/>
</dbReference>
<keyword evidence="4" id="KW-0238">DNA-binding</keyword>
<dbReference type="Proteomes" id="UP000054466">
    <property type="component" value="Unassembled WGS sequence"/>
</dbReference>
<dbReference type="EMBL" id="KN847040">
    <property type="protein sequence ID" value="KIW35173.1"/>
    <property type="molecule type" value="Genomic_DNA"/>
</dbReference>
<keyword evidence="2" id="KW-0862">Zinc</keyword>